<dbReference type="Proteomes" id="UP000494256">
    <property type="component" value="Unassembled WGS sequence"/>
</dbReference>
<evidence type="ECO:0000256" key="4">
    <source>
        <dbReference type="ARBA" id="ARBA00022737"/>
    </source>
</evidence>
<keyword evidence="4" id="KW-0677">Repeat</keyword>
<feature type="chain" id="PRO_5035855418" description="PLAC domain-containing protein" evidence="5">
    <location>
        <begin position="24"/>
        <end position="619"/>
    </location>
</feature>
<dbReference type="InterPro" id="IPR010294">
    <property type="entry name" value="ADAMTS_spacer1"/>
</dbReference>
<feature type="domain" description="PLAC" evidence="6">
    <location>
        <begin position="583"/>
        <end position="619"/>
    </location>
</feature>
<dbReference type="InterPro" id="IPR050439">
    <property type="entry name" value="ADAMTS_ADAMTS-like"/>
</dbReference>
<evidence type="ECO:0000313" key="7">
    <source>
        <dbReference type="EMBL" id="CAB3228806.1"/>
    </source>
</evidence>
<accession>A0A8S0Z7I8</accession>
<evidence type="ECO:0000313" key="8">
    <source>
        <dbReference type="Proteomes" id="UP000494256"/>
    </source>
</evidence>
<evidence type="ECO:0000256" key="5">
    <source>
        <dbReference type="SAM" id="SignalP"/>
    </source>
</evidence>
<dbReference type="InterPro" id="IPR036383">
    <property type="entry name" value="TSP1_rpt_sf"/>
</dbReference>
<dbReference type="Gene3D" id="2.20.100.10">
    <property type="entry name" value="Thrombospondin type-1 (TSP1) repeat"/>
    <property type="match status" value="1"/>
</dbReference>
<dbReference type="Gene3D" id="2.60.120.830">
    <property type="match status" value="1"/>
</dbReference>
<dbReference type="OrthoDB" id="2339771at2759"/>
<dbReference type="GO" id="GO:0005576">
    <property type="term" value="C:extracellular region"/>
    <property type="evidence" value="ECO:0007669"/>
    <property type="project" value="UniProtKB-SubCell"/>
</dbReference>
<comment type="caution">
    <text evidence="7">The sequence shown here is derived from an EMBL/GenBank/DDBJ whole genome shotgun (WGS) entry which is preliminary data.</text>
</comment>
<evidence type="ECO:0000259" key="6">
    <source>
        <dbReference type="PROSITE" id="PS50900"/>
    </source>
</evidence>
<dbReference type="Pfam" id="PF08686">
    <property type="entry name" value="PLAC"/>
    <property type="match status" value="1"/>
</dbReference>
<dbReference type="AlphaFoldDB" id="A0A8S0Z7I8"/>
<dbReference type="PROSITE" id="PS50900">
    <property type="entry name" value="PLAC"/>
    <property type="match status" value="1"/>
</dbReference>
<dbReference type="SMART" id="SM00209">
    <property type="entry name" value="TSP1"/>
    <property type="match status" value="4"/>
</dbReference>
<dbReference type="PANTHER" id="PTHR13723:SF316">
    <property type="entry name" value="LONELY HEART, ISOFORM A"/>
    <property type="match status" value="1"/>
</dbReference>
<dbReference type="GO" id="GO:0004222">
    <property type="term" value="F:metalloendopeptidase activity"/>
    <property type="evidence" value="ECO:0007669"/>
    <property type="project" value="TreeGrafter"/>
</dbReference>
<keyword evidence="3 5" id="KW-0732">Signal</keyword>
<proteinExistence type="predicted"/>
<organism evidence="7 8">
    <name type="scientific">Arctia plantaginis</name>
    <name type="common">Wood tiger moth</name>
    <name type="synonym">Phalaena plantaginis</name>
    <dbReference type="NCBI Taxonomy" id="874455"/>
    <lineage>
        <taxon>Eukaryota</taxon>
        <taxon>Metazoa</taxon>
        <taxon>Ecdysozoa</taxon>
        <taxon>Arthropoda</taxon>
        <taxon>Hexapoda</taxon>
        <taxon>Insecta</taxon>
        <taxon>Pterygota</taxon>
        <taxon>Neoptera</taxon>
        <taxon>Endopterygota</taxon>
        <taxon>Lepidoptera</taxon>
        <taxon>Glossata</taxon>
        <taxon>Ditrysia</taxon>
        <taxon>Noctuoidea</taxon>
        <taxon>Erebidae</taxon>
        <taxon>Arctiinae</taxon>
        <taxon>Arctia</taxon>
    </lineage>
</organism>
<dbReference type="GO" id="GO:0031012">
    <property type="term" value="C:extracellular matrix"/>
    <property type="evidence" value="ECO:0007669"/>
    <property type="project" value="TreeGrafter"/>
</dbReference>
<dbReference type="Pfam" id="PF05986">
    <property type="entry name" value="ADAMTS_spacer1"/>
    <property type="match status" value="1"/>
</dbReference>
<dbReference type="EMBL" id="CADEBD010000284">
    <property type="protein sequence ID" value="CAB3228806.1"/>
    <property type="molecule type" value="Genomic_DNA"/>
</dbReference>
<dbReference type="SUPFAM" id="SSF82895">
    <property type="entry name" value="TSP-1 type 1 repeat"/>
    <property type="match status" value="2"/>
</dbReference>
<reference evidence="7 8" key="1">
    <citation type="submission" date="2020-04" db="EMBL/GenBank/DDBJ databases">
        <authorList>
            <person name="Wallbank WR R."/>
            <person name="Pardo Diaz C."/>
            <person name="Kozak K."/>
            <person name="Martin S."/>
            <person name="Jiggins C."/>
            <person name="Moest M."/>
            <person name="Warren A I."/>
            <person name="Byers J.R.P. K."/>
            <person name="Montejo-Kovacevich G."/>
            <person name="Yen C E."/>
        </authorList>
    </citation>
    <scope>NUCLEOTIDE SEQUENCE [LARGE SCALE GENOMIC DNA]</scope>
</reference>
<evidence type="ECO:0000256" key="2">
    <source>
        <dbReference type="ARBA" id="ARBA00022525"/>
    </source>
</evidence>
<dbReference type="GO" id="GO:0006508">
    <property type="term" value="P:proteolysis"/>
    <property type="evidence" value="ECO:0007669"/>
    <property type="project" value="TreeGrafter"/>
</dbReference>
<evidence type="ECO:0000256" key="1">
    <source>
        <dbReference type="ARBA" id="ARBA00004613"/>
    </source>
</evidence>
<protein>
    <recommendedName>
        <fullName evidence="6">PLAC domain-containing protein</fullName>
    </recommendedName>
</protein>
<gene>
    <name evidence="7" type="ORF">APLA_LOCUS3660</name>
</gene>
<evidence type="ECO:0000256" key="3">
    <source>
        <dbReference type="ARBA" id="ARBA00022729"/>
    </source>
</evidence>
<feature type="signal peptide" evidence="5">
    <location>
        <begin position="1"/>
        <end position="23"/>
    </location>
</feature>
<sequence length="619" mass="67530">MLSASGLVFVLFALAVGHDSVLAVSTSRELRCGRRLVSGLFSRPRLPLGYSYVTTVPRGACRLNISEIISSDNYIALKISNGSYIMNGEFAVSTAGTYEAAGARFIYTRHAGQDVVFAHGPIHHPIDIMILYTQPNPSIKYEYFTESLPGDIESESITKSDVTDVSPTSTSKHIRRHHNYDAFSRPSSFPKHLDINREMSEESLGENIIGTRKFVWKILSYSQCTRSCGGGIQLGKYRCVEANAGDREVSNVHCIGSAPSARRRRCGAIPCPPRWRAASWSPCPRCGPATRHRIVGCVQDHARGITKISDQKCPIPKPSTSEECNIPDCNEVNGGEVRQITSKRILRPREHTENFKAGPVYTIAVNSTNFDVGPEYSVSATAGWLYTEWSECIGWCVGGGIQTRGVRCADPSGCTPRKAPDTFRSCIPNASCEPTEGTWFTGEWSSCSGCNGKQVRGVLCIGGSGRHLKDSACKSPKPSHIKDCQAACRPTWYSSDWGQCISNCTPNLTSGFQQRSVACALADDAKPSGECLGSPIPPAKRSCDAICDTIVVTTSSPALTIESHKALADETPTTQRSTTINHLSKDCKDKLDNCLLAVQARLCHYKYYVQNCCYSCSSR</sequence>
<dbReference type="PANTHER" id="PTHR13723">
    <property type="entry name" value="ADAMTS A DISINTEGRIN AND METALLOPROTEASE WITH THROMBOSPONDIN MOTIFS PROTEASE"/>
    <property type="match status" value="1"/>
</dbReference>
<dbReference type="InterPro" id="IPR000884">
    <property type="entry name" value="TSP1_rpt"/>
</dbReference>
<keyword evidence="2" id="KW-0964">Secreted</keyword>
<dbReference type="GO" id="GO:0030198">
    <property type="term" value="P:extracellular matrix organization"/>
    <property type="evidence" value="ECO:0007669"/>
    <property type="project" value="TreeGrafter"/>
</dbReference>
<comment type="subcellular location">
    <subcellularLocation>
        <location evidence="1">Secreted</location>
    </subcellularLocation>
</comment>
<dbReference type="Pfam" id="PF19030">
    <property type="entry name" value="TSP1_ADAMTS"/>
    <property type="match status" value="1"/>
</dbReference>
<dbReference type="InterPro" id="IPR010909">
    <property type="entry name" value="PLAC"/>
</dbReference>
<name>A0A8S0Z7I8_ARCPL</name>
<dbReference type="PROSITE" id="PS50092">
    <property type="entry name" value="TSP1"/>
    <property type="match status" value="3"/>
</dbReference>